<sequence length="524" mass="59342">MAEVIINAVDRNVVKKDLVLSDPNKKKEQMSGASQRIVIDTSTSLHITSSHYLSIAIDSGLIRKKFRGFDFSSKKLQDLATALSPINIRYGGTYADFLHFDPNGAESALPKHWDQEKQDLDQTFDSGFFDLPFDKEVANFTMTGRQWDNITRFCDKVGWDIMFDFNLFYWRNGYWDPANADLLLRYSAARGVKIPSFQLGNEPNAFFHNFNFSIDGDILVQDFMILKNLISKYPQYDASGLYGPDVTNLNRHESSRTYLQNFLRAGGCDAVTEISVHHYYANGRTATIKDFMDPTLLDSLLTNLDFLLNITMEVCKFHKPFRLTETSSCYGGGAPKLSDAYVAGFMWLDKLGLSAKYKVTHVFRQTFFGGSYALIDEQLNPTPDYFLSVLYKRLIEGPVFNVTTAEPNRLLRLYAHCARKGFYNYPDGALVLYYLNLANQAINFDFAQYGNDAVDVFLLTPGDAMGLMSRFVKLNGQPLVMKDSKVPDMPPKHETGDVTVAAESFGFIVIPSADIELCKRYHRS</sequence>
<comment type="caution">
    <text evidence="2">The sequence shown here is derived from an EMBL/GenBank/DDBJ whole genome shotgun (WGS) entry which is preliminary data.</text>
</comment>
<dbReference type="GO" id="GO:0016020">
    <property type="term" value="C:membrane"/>
    <property type="evidence" value="ECO:0007669"/>
    <property type="project" value="InterPro"/>
</dbReference>
<dbReference type="GO" id="GO:0031012">
    <property type="term" value="C:extracellular matrix"/>
    <property type="evidence" value="ECO:0007669"/>
    <property type="project" value="TreeGrafter"/>
</dbReference>
<evidence type="ECO:0000313" key="2">
    <source>
        <dbReference type="EMBL" id="GFO42275.1"/>
    </source>
</evidence>
<evidence type="ECO:0000313" key="3">
    <source>
        <dbReference type="Proteomes" id="UP000735302"/>
    </source>
</evidence>
<proteinExistence type="inferred from homology"/>
<dbReference type="Gene3D" id="3.20.20.80">
    <property type="entry name" value="Glycosidases"/>
    <property type="match status" value="1"/>
</dbReference>
<gene>
    <name evidence="2" type="ORF">PoB_006878000</name>
</gene>
<dbReference type="Proteomes" id="UP000735302">
    <property type="component" value="Unassembled WGS sequence"/>
</dbReference>
<dbReference type="InterPro" id="IPR005199">
    <property type="entry name" value="Glyco_hydro_79"/>
</dbReference>
<protein>
    <submittedName>
        <fullName evidence="2">Heparanase</fullName>
    </submittedName>
</protein>
<keyword evidence="3" id="KW-1185">Reference proteome</keyword>
<dbReference type="EMBL" id="BLXT01007780">
    <property type="protein sequence ID" value="GFO42275.1"/>
    <property type="molecule type" value="Genomic_DNA"/>
</dbReference>
<dbReference type="Pfam" id="PF03662">
    <property type="entry name" value="Glyco_hydro_79n"/>
    <property type="match status" value="1"/>
</dbReference>
<dbReference type="SUPFAM" id="SSF51445">
    <property type="entry name" value="(Trans)glycosidases"/>
    <property type="match status" value="1"/>
</dbReference>
<dbReference type="GO" id="GO:0016798">
    <property type="term" value="F:hydrolase activity, acting on glycosyl bonds"/>
    <property type="evidence" value="ECO:0007669"/>
    <property type="project" value="InterPro"/>
</dbReference>
<accession>A0AAV4DE14</accession>
<dbReference type="InterPro" id="IPR017853">
    <property type="entry name" value="GH"/>
</dbReference>
<organism evidence="2 3">
    <name type="scientific">Plakobranchus ocellatus</name>
    <dbReference type="NCBI Taxonomy" id="259542"/>
    <lineage>
        <taxon>Eukaryota</taxon>
        <taxon>Metazoa</taxon>
        <taxon>Spiralia</taxon>
        <taxon>Lophotrochozoa</taxon>
        <taxon>Mollusca</taxon>
        <taxon>Gastropoda</taxon>
        <taxon>Heterobranchia</taxon>
        <taxon>Euthyneura</taxon>
        <taxon>Panpulmonata</taxon>
        <taxon>Sacoglossa</taxon>
        <taxon>Placobranchoidea</taxon>
        <taxon>Plakobranchidae</taxon>
        <taxon>Plakobranchus</taxon>
    </lineage>
</organism>
<evidence type="ECO:0000256" key="1">
    <source>
        <dbReference type="ARBA" id="ARBA00009800"/>
    </source>
</evidence>
<dbReference type="PANTHER" id="PTHR46145">
    <property type="entry name" value="HEPARANASE"/>
    <property type="match status" value="1"/>
</dbReference>
<comment type="similarity">
    <text evidence="1">Belongs to the glycosyl hydrolase 79 family.</text>
</comment>
<dbReference type="PANTHER" id="PTHR46145:SF4">
    <property type="entry name" value="HEPARANASE"/>
    <property type="match status" value="1"/>
</dbReference>
<reference evidence="2 3" key="1">
    <citation type="journal article" date="2021" name="Elife">
        <title>Chloroplast acquisition without the gene transfer in kleptoplastic sea slugs, Plakobranchus ocellatus.</title>
        <authorList>
            <person name="Maeda T."/>
            <person name="Takahashi S."/>
            <person name="Yoshida T."/>
            <person name="Shimamura S."/>
            <person name="Takaki Y."/>
            <person name="Nagai Y."/>
            <person name="Toyoda A."/>
            <person name="Suzuki Y."/>
            <person name="Arimoto A."/>
            <person name="Ishii H."/>
            <person name="Satoh N."/>
            <person name="Nishiyama T."/>
            <person name="Hasebe M."/>
            <person name="Maruyama T."/>
            <person name="Minagawa J."/>
            <person name="Obokata J."/>
            <person name="Shigenobu S."/>
        </authorList>
    </citation>
    <scope>NUCLEOTIDE SEQUENCE [LARGE SCALE GENOMIC DNA]</scope>
</reference>
<dbReference type="AlphaFoldDB" id="A0AAV4DE14"/>
<name>A0AAV4DE14_9GAST</name>
<dbReference type="GO" id="GO:0005615">
    <property type="term" value="C:extracellular space"/>
    <property type="evidence" value="ECO:0007669"/>
    <property type="project" value="TreeGrafter"/>
</dbReference>